<dbReference type="InterPro" id="IPR020094">
    <property type="entry name" value="TruA/RsuA/RluB/E/F_N"/>
</dbReference>
<dbReference type="InterPro" id="IPR002942">
    <property type="entry name" value="S4_RNA-bd"/>
</dbReference>
<dbReference type="SUPFAM" id="SSF55174">
    <property type="entry name" value="Alpha-L RNA-binding motif"/>
    <property type="match status" value="1"/>
</dbReference>
<dbReference type="InterPro" id="IPR000748">
    <property type="entry name" value="PsdUridine_synth_RsuA/RluB/E/F"/>
</dbReference>
<evidence type="ECO:0000256" key="3">
    <source>
        <dbReference type="ARBA" id="ARBA00023235"/>
    </source>
</evidence>
<evidence type="ECO:0000313" key="9">
    <source>
        <dbReference type="EMBL" id="SEA69703.1"/>
    </source>
</evidence>
<dbReference type="GO" id="GO:0005829">
    <property type="term" value="C:cytosol"/>
    <property type="evidence" value="ECO:0007669"/>
    <property type="project" value="UniProtKB-ARBA"/>
</dbReference>
<dbReference type="PANTHER" id="PTHR47683:SF4">
    <property type="entry name" value="PSEUDOURIDINE SYNTHASE"/>
    <property type="match status" value="1"/>
</dbReference>
<dbReference type="InterPro" id="IPR006145">
    <property type="entry name" value="PsdUridine_synth_RsuA/RluA"/>
</dbReference>
<comment type="similarity">
    <text evidence="1 7">Belongs to the pseudouridine synthase RsuA family.</text>
</comment>
<proteinExistence type="inferred from homology"/>
<evidence type="ECO:0000259" key="8">
    <source>
        <dbReference type="SMART" id="SM00363"/>
    </source>
</evidence>
<dbReference type="PROSITE" id="PS50889">
    <property type="entry name" value="S4"/>
    <property type="match status" value="1"/>
</dbReference>
<dbReference type="InterPro" id="IPR042092">
    <property type="entry name" value="PsdUridine_s_RsuA/RluB/E/F_cat"/>
</dbReference>
<name>A0A1H4DA77_ALKAM</name>
<evidence type="ECO:0000256" key="5">
    <source>
        <dbReference type="ARBA" id="ARBA00037590"/>
    </source>
</evidence>
<dbReference type="GO" id="GO:0003723">
    <property type="term" value="F:RNA binding"/>
    <property type="evidence" value="ECO:0007669"/>
    <property type="project" value="UniProtKB-KW"/>
</dbReference>
<dbReference type="CDD" id="cd02553">
    <property type="entry name" value="PseudoU_synth_RsuA"/>
    <property type="match status" value="1"/>
</dbReference>
<sequence length="234" mass="26100">MRLDKFISNCTGLTRSQATKVIRQGRVLVNGELCKQGAQQLAAADRVALDDNELSLPGPRYLVLHKPAGYVCSSDDPEHPTVMMLLDEPALEKLNPVGRLDLDTTGLLLITDDGQWLHRITSPKHHVAKTYRVWLADPISADAAVQFAEGVLLRGEKDPTLPAELEVIAEREALLTIHEGRYHQVKRMFASLGNKVVRLHREKIGDFQLPEDLATGEYRLLTEAEKDQVQIKGK</sequence>
<dbReference type="RefSeq" id="WP_091342926.1">
    <property type="nucleotide sequence ID" value="NZ_FNRM01000005.1"/>
</dbReference>
<evidence type="ECO:0000256" key="4">
    <source>
        <dbReference type="ARBA" id="ARBA00036749"/>
    </source>
</evidence>
<dbReference type="OrthoDB" id="9807213at2"/>
<gene>
    <name evidence="9" type="ORF">SAMN04488051_105153</name>
</gene>
<dbReference type="GO" id="GO:0160136">
    <property type="term" value="F:16S rRNA pseudouridine(516) synthase activity"/>
    <property type="evidence" value="ECO:0007669"/>
    <property type="project" value="UniProtKB-EC"/>
</dbReference>
<dbReference type="InterPro" id="IPR050343">
    <property type="entry name" value="RsuA_PseudoU_synthase"/>
</dbReference>
<comment type="function">
    <text evidence="5">Responsible for synthesis of pseudouridine from uracil-516 in 16S ribosomal RNA.</text>
</comment>
<reference evidence="9 10" key="1">
    <citation type="submission" date="2016-10" db="EMBL/GenBank/DDBJ databases">
        <authorList>
            <person name="de Groot N.N."/>
        </authorList>
    </citation>
    <scope>NUCLEOTIDE SEQUENCE [LARGE SCALE GENOMIC DNA]</scope>
    <source>
        <strain evidence="9 10">CGMCC 1.3430</strain>
    </source>
</reference>
<dbReference type="Proteomes" id="UP000198773">
    <property type="component" value="Unassembled WGS sequence"/>
</dbReference>
<protein>
    <recommendedName>
        <fullName evidence="7">Pseudouridine synthase</fullName>
        <ecNumber evidence="7">5.4.99.-</ecNumber>
    </recommendedName>
</protein>
<dbReference type="CDD" id="cd00165">
    <property type="entry name" value="S4"/>
    <property type="match status" value="1"/>
</dbReference>
<evidence type="ECO:0000256" key="2">
    <source>
        <dbReference type="ARBA" id="ARBA00022884"/>
    </source>
</evidence>
<dbReference type="EMBL" id="FNRM01000005">
    <property type="protein sequence ID" value="SEA69703.1"/>
    <property type="molecule type" value="Genomic_DNA"/>
</dbReference>
<dbReference type="Gene3D" id="3.30.70.580">
    <property type="entry name" value="Pseudouridine synthase I, catalytic domain, N-terminal subdomain"/>
    <property type="match status" value="1"/>
</dbReference>
<dbReference type="PANTHER" id="PTHR47683">
    <property type="entry name" value="PSEUDOURIDINE SYNTHASE FAMILY PROTEIN-RELATED"/>
    <property type="match status" value="1"/>
</dbReference>
<dbReference type="GO" id="GO:0000455">
    <property type="term" value="P:enzyme-directed rRNA pseudouridine synthesis"/>
    <property type="evidence" value="ECO:0007669"/>
    <property type="project" value="UniProtKB-ARBA"/>
</dbReference>
<dbReference type="EC" id="5.4.99.-" evidence="7"/>
<accession>A0A1H4DA77</accession>
<dbReference type="Pfam" id="PF00849">
    <property type="entry name" value="PseudoU_synth_2"/>
    <property type="match status" value="1"/>
</dbReference>
<dbReference type="Gene3D" id="3.30.70.1560">
    <property type="entry name" value="Alpha-L RNA-binding motif"/>
    <property type="match status" value="1"/>
</dbReference>
<dbReference type="SMART" id="SM00363">
    <property type="entry name" value="S4"/>
    <property type="match status" value="1"/>
</dbReference>
<dbReference type="Gene3D" id="3.10.290.10">
    <property type="entry name" value="RNA-binding S4 domain"/>
    <property type="match status" value="1"/>
</dbReference>
<feature type="domain" description="RNA-binding S4" evidence="8">
    <location>
        <begin position="1"/>
        <end position="63"/>
    </location>
</feature>
<dbReference type="NCBIfam" id="TIGR00093">
    <property type="entry name" value="pseudouridine synthase"/>
    <property type="match status" value="1"/>
</dbReference>
<dbReference type="InterPro" id="IPR018496">
    <property type="entry name" value="PsdUridine_synth_RsuA/RluB_CS"/>
</dbReference>
<keyword evidence="3 7" id="KW-0413">Isomerase</keyword>
<dbReference type="STRING" id="152573.SAMN04488051_105153"/>
<dbReference type="InterPro" id="IPR036986">
    <property type="entry name" value="S4_RNA-bd_sf"/>
</dbReference>
<dbReference type="AlphaFoldDB" id="A0A1H4DA77"/>
<evidence type="ECO:0000313" key="10">
    <source>
        <dbReference type="Proteomes" id="UP000198773"/>
    </source>
</evidence>
<keyword evidence="2 6" id="KW-0694">RNA-binding</keyword>
<keyword evidence="10" id="KW-1185">Reference proteome</keyword>
<evidence type="ECO:0000256" key="6">
    <source>
        <dbReference type="PROSITE-ProRule" id="PRU00182"/>
    </source>
</evidence>
<dbReference type="PROSITE" id="PS01149">
    <property type="entry name" value="PSI_RSU"/>
    <property type="match status" value="1"/>
</dbReference>
<dbReference type="FunFam" id="3.30.70.1560:FF:000001">
    <property type="entry name" value="Pseudouridine synthase"/>
    <property type="match status" value="1"/>
</dbReference>
<dbReference type="Pfam" id="PF01479">
    <property type="entry name" value="S4"/>
    <property type="match status" value="1"/>
</dbReference>
<organism evidence="9 10">
    <name type="scientific">Alkalimonas amylolytica</name>
    <dbReference type="NCBI Taxonomy" id="152573"/>
    <lineage>
        <taxon>Bacteria</taxon>
        <taxon>Pseudomonadati</taxon>
        <taxon>Pseudomonadota</taxon>
        <taxon>Gammaproteobacteria</taxon>
        <taxon>Alkalimonas</taxon>
    </lineage>
</organism>
<evidence type="ECO:0000256" key="1">
    <source>
        <dbReference type="ARBA" id="ARBA00008348"/>
    </source>
</evidence>
<comment type="catalytic activity">
    <reaction evidence="4">
        <text>uridine(516) in 16S rRNA = pseudouridine(516) in 16S rRNA</text>
        <dbReference type="Rhea" id="RHEA:38867"/>
        <dbReference type="Rhea" id="RHEA-COMP:10089"/>
        <dbReference type="Rhea" id="RHEA-COMP:10090"/>
        <dbReference type="ChEBI" id="CHEBI:65314"/>
        <dbReference type="ChEBI" id="CHEBI:65315"/>
        <dbReference type="EC" id="5.4.99.19"/>
    </reaction>
</comment>
<dbReference type="InterPro" id="IPR020103">
    <property type="entry name" value="PsdUridine_synth_cat_dom_sf"/>
</dbReference>
<dbReference type="SUPFAM" id="SSF55120">
    <property type="entry name" value="Pseudouridine synthase"/>
    <property type="match status" value="1"/>
</dbReference>
<dbReference type="NCBIfam" id="NF008097">
    <property type="entry name" value="PRK10839.1"/>
    <property type="match status" value="1"/>
</dbReference>
<evidence type="ECO:0000256" key="7">
    <source>
        <dbReference type="RuleBase" id="RU003887"/>
    </source>
</evidence>